<dbReference type="Proteomes" id="UP001496627">
    <property type="component" value="Unassembled WGS sequence"/>
</dbReference>
<sequence length="67" mass="7456">MLGKTRYSLKQMEDGSWSVIDTETGQTARFNGSLANDFMDRDEAEEVALKLNFIATPLKRGSRSIAS</sequence>
<comment type="caution">
    <text evidence="1">The sequence shown here is derived from an EMBL/GenBank/DDBJ whole genome shotgun (WGS) entry which is preliminary data.</text>
</comment>
<accession>A0ABV0LW52</accession>
<dbReference type="RefSeq" id="WP_348862126.1">
    <property type="nucleotide sequence ID" value="NZ_JBEAAL010000001.1"/>
</dbReference>
<reference evidence="1 2" key="1">
    <citation type="submission" date="2024-05" db="EMBL/GenBank/DDBJ databases">
        <title>Neorhizobium sp. Rsf11, a plant growth promoting and heavy metal resistant PAH-degrader.</title>
        <authorList>
            <person name="Golubev S.N."/>
            <person name="Muratova A.Y."/>
            <person name="Markelova M.I."/>
        </authorList>
    </citation>
    <scope>NUCLEOTIDE SEQUENCE [LARGE SCALE GENOMIC DNA]</scope>
    <source>
        <strain evidence="1 2">Rsf11</strain>
    </source>
</reference>
<evidence type="ECO:0000313" key="1">
    <source>
        <dbReference type="EMBL" id="MEQ1403824.1"/>
    </source>
</evidence>
<proteinExistence type="predicted"/>
<keyword evidence="2" id="KW-1185">Reference proteome</keyword>
<name>A0ABV0LW52_9HYPH</name>
<protein>
    <submittedName>
        <fullName evidence="1">Uncharacterized protein</fullName>
    </submittedName>
</protein>
<dbReference type="EMBL" id="JBEAAL010000001">
    <property type="protein sequence ID" value="MEQ1403824.1"/>
    <property type="molecule type" value="Genomic_DNA"/>
</dbReference>
<gene>
    <name evidence="1" type="ORF">ABK249_02665</name>
</gene>
<evidence type="ECO:0000313" key="2">
    <source>
        <dbReference type="Proteomes" id="UP001496627"/>
    </source>
</evidence>
<organism evidence="1 2">
    <name type="scientific">Neorhizobium phenanthreniclasticum</name>
    <dbReference type="NCBI Taxonomy" id="3157917"/>
    <lineage>
        <taxon>Bacteria</taxon>
        <taxon>Pseudomonadati</taxon>
        <taxon>Pseudomonadota</taxon>
        <taxon>Alphaproteobacteria</taxon>
        <taxon>Hyphomicrobiales</taxon>
        <taxon>Rhizobiaceae</taxon>
        <taxon>Rhizobium/Agrobacterium group</taxon>
        <taxon>Neorhizobium</taxon>
    </lineage>
</organism>